<evidence type="ECO:0000256" key="2">
    <source>
        <dbReference type="ARBA" id="ARBA00005417"/>
    </source>
</evidence>
<evidence type="ECO:0000256" key="3">
    <source>
        <dbReference type="ARBA" id="ARBA00022448"/>
    </source>
</evidence>
<evidence type="ECO:0000313" key="11">
    <source>
        <dbReference type="EMBL" id="UUX33009.1"/>
    </source>
</evidence>
<comment type="similarity">
    <text evidence="2">Belongs to the ABC transporter superfamily.</text>
</comment>
<evidence type="ECO:0000256" key="6">
    <source>
        <dbReference type="ARBA" id="ARBA00022741"/>
    </source>
</evidence>
<keyword evidence="3" id="KW-0813">Transport</keyword>
<dbReference type="Pfam" id="PF08352">
    <property type="entry name" value="oligo_HPY"/>
    <property type="match status" value="1"/>
</dbReference>
<accession>A0ABY5P2R0</accession>
<dbReference type="SMART" id="SM00382">
    <property type="entry name" value="AAA"/>
    <property type="match status" value="1"/>
</dbReference>
<dbReference type="InterPro" id="IPR017871">
    <property type="entry name" value="ABC_transporter-like_CS"/>
</dbReference>
<evidence type="ECO:0000259" key="10">
    <source>
        <dbReference type="PROSITE" id="PS50893"/>
    </source>
</evidence>
<comment type="subcellular location">
    <subcellularLocation>
        <location evidence="1">Cell membrane</location>
        <topology evidence="1">Peripheral membrane protein</topology>
    </subcellularLocation>
</comment>
<name>A0ABY5P2R0_9LACT</name>
<evidence type="ECO:0000256" key="7">
    <source>
        <dbReference type="ARBA" id="ARBA00022840"/>
    </source>
</evidence>
<dbReference type="CDD" id="cd03257">
    <property type="entry name" value="ABC_NikE_OppD_transporters"/>
    <property type="match status" value="1"/>
</dbReference>
<evidence type="ECO:0000256" key="1">
    <source>
        <dbReference type="ARBA" id="ARBA00004202"/>
    </source>
</evidence>
<keyword evidence="7 11" id="KW-0067">ATP-binding</keyword>
<organism evidence="11 12">
    <name type="scientific">Fundicoccus culcitae</name>
    <dbReference type="NCBI Taxonomy" id="2969821"/>
    <lineage>
        <taxon>Bacteria</taxon>
        <taxon>Bacillati</taxon>
        <taxon>Bacillota</taxon>
        <taxon>Bacilli</taxon>
        <taxon>Lactobacillales</taxon>
        <taxon>Aerococcaceae</taxon>
        <taxon>Fundicoccus</taxon>
    </lineage>
</organism>
<evidence type="ECO:0000256" key="8">
    <source>
        <dbReference type="ARBA" id="ARBA00022967"/>
    </source>
</evidence>
<evidence type="ECO:0000313" key="12">
    <source>
        <dbReference type="Proteomes" id="UP001315967"/>
    </source>
</evidence>
<feature type="domain" description="ABC transporter" evidence="10">
    <location>
        <begin position="5"/>
        <end position="255"/>
    </location>
</feature>
<dbReference type="InterPro" id="IPR050388">
    <property type="entry name" value="ABC_Ni/Peptide_Import"/>
</dbReference>
<keyword evidence="12" id="KW-1185">Reference proteome</keyword>
<dbReference type="InterPro" id="IPR027417">
    <property type="entry name" value="P-loop_NTPase"/>
</dbReference>
<protein>
    <submittedName>
        <fullName evidence="11">ABC transporter ATP-binding protein</fullName>
    </submittedName>
</protein>
<dbReference type="RefSeq" id="WP_313792509.1">
    <property type="nucleotide sequence ID" value="NZ_CP102453.1"/>
</dbReference>
<keyword evidence="5" id="KW-0997">Cell inner membrane</keyword>
<keyword evidence="4" id="KW-1003">Cell membrane</keyword>
<keyword evidence="8" id="KW-1278">Translocase</keyword>
<dbReference type="PANTHER" id="PTHR43297:SF14">
    <property type="entry name" value="ATPASE AAA-TYPE CORE DOMAIN-CONTAINING PROTEIN"/>
    <property type="match status" value="1"/>
</dbReference>
<dbReference type="InterPro" id="IPR013563">
    <property type="entry name" value="Oligopep_ABC_C"/>
</dbReference>
<dbReference type="PROSITE" id="PS50893">
    <property type="entry name" value="ABC_TRANSPORTER_2"/>
    <property type="match status" value="1"/>
</dbReference>
<evidence type="ECO:0000256" key="9">
    <source>
        <dbReference type="ARBA" id="ARBA00023136"/>
    </source>
</evidence>
<dbReference type="Gene3D" id="3.40.50.300">
    <property type="entry name" value="P-loop containing nucleotide triphosphate hydrolases"/>
    <property type="match status" value="1"/>
</dbReference>
<evidence type="ECO:0000256" key="5">
    <source>
        <dbReference type="ARBA" id="ARBA00022519"/>
    </source>
</evidence>
<dbReference type="EMBL" id="CP102453">
    <property type="protein sequence ID" value="UUX33009.1"/>
    <property type="molecule type" value="Genomic_DNA"/>
</dbReference>
<dbReference type="Pfam" id="PF00005">
    <property type="entry name" value="ABC_tran"/>
    <property type="match status" value="1"/>
</dbReference>
<dbReference type="Proteomes" id="UP001315967">
    <property type="component" value="Chromosome"/>
</dbReference>
<dbReference type="SUPFAM" id="SSF52540">
    <property type="entry name" value="P-loop containing nucleoside triphosphate hydrolases"/>
    <property type="match status" value="1"/>
</dbReference>
<proteinExistence type="inferred from homology"/>
<sequence>MEAVLNIEDLNVDFLIQGHEYPAVEHLSLYVNKNETIGIVGESGSGKSLTAKTILGILPRNAISHYQALEYKGQAIDFDNQTSMQNLRGNEISMIFQDPLSSLNPLLKVGKQVEEVLAIHKDYHSEQRRKMVFDLFEQVGFNDPEKIYHSYPHELSGGMRQRVVICMAIIANPGLIIADEPTTALDTTIQKQILDILHHLTKQKGNALMLISHDWGVIANMTDRVYVMYAGRVVETGPTKEVIENPQHAYTQGLLNAIPSLLNKGKKLYSIPFRVPSINEREKGQWPYIKLTQENKDEVEAMFPEVRSWSV</sequence>
<dbReference type="GO" id="GO:0005524">
    <property type="term" value="F:ATP binding"/>
    <property type="evidence" value="ECO:0007669"/>
    <property type="project" value="UniProtKB-KW"/>
</dbReference>
<reference evidence="11 12" key="1">
    <citation type="submission" date="2022-08" db="EMBL/GenBank/DDBJ databases">
        <title>Aerococcaceae sp. nov isolated from spoiled eye mask.</title>
        <authorList>
            <person name="Zhou G."/>
            <person name="Xie X.-B."/>
            <person name="Shi Q.-S."/>
            <person name="Wang Y.-S."/>
            <person name="Wen X."/>
            <person name="Peng H."/>
            <person name="Yang X.-J."/>
            <person name="Tao H.-B."/>
            <person name="Huang X.-M."/>
        </authorList>
    </citation>
    <scope>NUCLEOTIDE SEQUENCE [LARGE SCALE GENOMIC DNA]</scope>
    <source>
        <strain evidence="12">DM20194951</strain>
    </source>
</reference>
<keyword evidence="6" id="KW-0547">Nucleotide-binding</keyword>
<keyword evidence="9" id="KW-0472">Membrane</keyword>
<dbReference type="InterPro" id="IPR003593">
    <property type="entry name" value="AAA+_ATPase"/>
</dbReference>
<dbReference type="PANTHER" id="PTHR43297">
    <property type="entry name" value="OLIGOPEPTIDE TRANSPORT ATP-BINDING PROTEIN APPD"/>
    <property type="match status" value="1"/>
</dbReference>
<evidence type="ECO:0000256" key="4">
    <source>
        <dbReference type="ARBA" id="ARBA00022475"/>
    </source>
</evidence>
<dbReference type="InterPro" id="IPR003439">
    <property type="entry name" value="ABC_transporter-like_ATP-bd"/>
</dbReference>
<dbReference type="NCBIfam" id="TIGR01727">
    <property type="entry name" value="oligo_HPY"/>
    <property type="match status" value="1"/>
</dbReference>
<gene>
    <name evidence="11" type="ORF">NRE15_08775</name>
</gene>
<dbReference type="PROSITE" id="PS00211">
    <property type="entry name" value="ABC_TRANSPORTER_1"/>
    <property type="match status" value="1"/>
</dbReference>